<dbReference type="Pfam" id="PF01650">
    <property type="entry name" value="Peptidase_C13"/>
    <property type="match status" value="1"/>
</dbReference>
<evidence type="ECO:0000313" key="3">
    <source>
        <dbReference type="Proteomes" id="UP000821853"/>
    </source>
</evidence>
<comment type="similarity">
    <text evidence="1">Belongs to the peptidase C13 family.</text>
</comment>
<proteinExistence type="inferred from homology"/>
<keyword evidence="3" id="KW-1185">Reference proteome</keyword>
<dbReference type="VEuPathDB" id="VectorBase:HLOH_055593"/>
<dbReference type="GO" id="GO:0005773">
    <property type="term" value="C:vacuole"/>
    <property type="evidence" value="ECO:0007669"/>
    <property type="project" value="GOC"/>
</dbReference>
<name>A0A9J6G8M8_HAELO</name>
<dbReference type="GO" id="GO:0004197">
    <property type="term" value="F:cysteine-type endopeptidase activity"/>
    <property type="evidence" value="ECO:0007669"/>
    <property type="project" value="TreeGrafter"/>
</dbReference>
<reference evidence="2 3" key="1">
    <citation type="journal article" date="2020" name="Cell">
        <title>Large-Scale Comparative Analyses of Tick Genomes Elucidate Their Genetic Diversity and Vector Capacities.</title>
        <authorList>
            <consortium name="Tick Genome and Microbiome Consortium (TIGMIC)"/>
            <person name="Jia N."/>
            <person name="Wang J."/>
            <person name="Shi W."/>
            <person name="Du L."/>
            <person name="Sun Y."/>
            <person name="Zhan W."/>
            <person name="Jiang J.F."/>
            <person name="Wang Q."/>
            <person name="Zhang B."/>
            <person name="Ji P."/>
            <person name="Bell-Sakyi L."/>
            <person name="Cui X.M."/>
            <person name="Yuan T.T."/>
            <person name="Jiang B.G."/>
            <person name="Yang W.F."/>
            <person name="Lam T.T."/>
            <person name="Chang Q.C."/>
            <person name="Ding S.J."/>
            <person name="Wang X.J."/>
            <person name="Zhu J.G."/>
            <person name="Ruan X.D."/>
            <person name="Zhao L."/>
            <person name="Wei J.T."/>
            <person name="Ye R.Z."/>
            <person name="Que T.C."/>
            <person name="Du C.H."/>
            <person name="Zhou Y.H."/>
            <person name="Cheng J.X."/>
            <person name="Dai P.F."/>
            <person name="Guo W.B."/>
            <person name="Han X.H."/>
            <person name="Huang E.J."/>
            <person name="Li L.F."/>
            <person name="Wei W."/>
            <person name="Gao Y.C."/>
            <person name="Liu J.Z."/>
            <person name="Shao H.Z."/>
            <person name="Wang X."/>
            <person name="Wang C.C."/>
            <person name="Yang T.C."/>
            <person name="Huo Q.B."/>
            <person name="Li W."/>
            <person name="Chen H.Y."/>
            <person name="Chen S.E."/>
            <person name="Zhou L.G."/>
            <person name="Ni X.B."/>
            <person name="Tian J.H."/>
            <person name="Sheng Y."/>
            <person name="Liu T."/>
            <person name="Pan Y.S."/>
            <person name="Xia L.Y."/>
            <person name="Li J."/>
            <person name="Zhao F."/>
            <person name="Cao W.C."/>
        </authorList>
    </citation>
    <scope>NUCLEOTIDE SEQUENCE [LARGE SCALE GENOMIC DNA]</scope>
    <source>
        <strain evidence="2">HaeL-2018</strain>
    </source>
</reference>
<protein>
    <submittedName>
        <fullName evidence="2">Uncharacterized protein</fullName>
    </submittedName>
</protein>
<dbReference type="PANTHER" id="PTHR12000">
    <property type="entry name" value="HEMOGLOBINASE FAMILY MEMBER"/>
    <property type="match status" value="1"/>
</dbReference>
<dbReference type="GO" id="GO:0051603">
    <property type="term" value="P:proteolysis involved in protein catabolic process"/>
    <property type="evidence" value="ECO:0007669"/>
    <property type="project" value="TreeGrafter"/>
</dbReference>
<evidence type="ECO:0000256" key="1">
    <source>
        <dbReference type="ARBA" id="ARBA00009941"/>
    </source>
</evidence>
<accession>A0A9J6G8M8</accession>
<dbReference type="Gene3D" id="3.40.50.1460">
    <property type="match status" value="1"/>
</dbReference>
<dbReference type="Proteomes" id="UP000821853">
    <property type="component" value="Chromosome 3"/>
</dbReference>
<dbReference type="GO" id="GO:0006624">
    <property type="term" value="P:vacuolar protein processing"/>
    <property type="evidence" value="ECO:0007669"/>
    <property type="project" value="TreeGrafter"/>
</dbReference>
<dbReference type="OrthoDB" id="9995590at2759"/>
<dbReference type="InterPro" id="IPR001096">
    <property type="entry name" value="Peptidase_C13"/>
</dbReference>
<evidence type="ECO:0000313" key="2">
    <source>
        <dbReference type="EMBL" id="KAH9371507.1"/>
    </source>
</evidence>
<dbReference type="PANTHER" id="PTHR12000:SF42">
    <property type="entry name" value="LEGUMAIN"/>
    <property type="match status" value="1"/>
</dbReference>
<dbReference type="EMBL" id="JABSTR010000005">
    <property type="protein sequence ID" value="KAH9371507.1"/>
    <property type="molecule type" value="Genomic_DNA"/>
</dbReference>
<gene>
    <name evidence="2" type="ORF">HPB48_017496</name>
</gene>
<comment type="caution">
    <text evidence="2">The sequence shown here is derived from an EMBL/GenBank/DDBJ whole genome shotgun (WGS) entry which is preliminary data.</text>
</comment>
<dbReference type="AlphaFoldDB" id="A0A9J6G8M8"/>
<organism evidence="2 3">
    <name type="scientific">Haemaphysalis longicornis</name>
    <name type="common">Bush tick</name>
    <dbReference type="NCBI Taxonomy" id="44386"/>
    <lineage>
        <taxon>Eukaryota</taxon>
        <taxon>Metazoa</taxon>
        <taxon>Ecdysozoa</taxon>
        <taxon>Arthropoda</taxon>
        <taxon>Chelicerata</taxon>
        <taxon>Arachnida</taxon>
        <taxon>Acari</taxon>
        <taxon>Parasitiformes</taxon>
        <taxon>Ixodida</taxon>
        <taxon>Ixodoidea</taxon>
        <taxon>Ixodidae</taxon>
        <taxon>Haemaphysalinae</taxon>
        <taxon>Haemaphysalis</taxon>
    </lineage>
</organism>
<sequence>MYDDIANNSINPTPGIIVNRPNGTNVYQGVPKDYTGDNVTPHNFLRVLQGIDPGVGTRKVIN</sequence>